<comment type="catalytic activity">
    <reaction evidence="9">
        <text>S-methyl-5'-thioadenosine + phosphate = 5-(methylsulfanyl)-alpha-D-ribose 1-phosphate + adenine</text>
        <dbReference type="Rhea" id="RHEA:11852"/>
        <dbReference type="ChEBI" id="CHEBI:16708"/>
        <dbReference type="ChEBI" id="CHEBI:17509"/>
        <dbReference type="ChEBI" id="CHEBI:43474"/>
        <dbReference type="ChEBI" id="CHEBI:58533"/>
        <dbReference type="EC" id="2.4.2.28"/>
    </reaction>
    <physiologicalReaction direction="left-to-right" evidence="9">
        <dbReference type="Rhea" id="RHEA:11853"/>
    </physiologicalReaction>
</comment>
<dbReference type="InterPro" id="IPR038371">
    <property type="entry name" value="Cu_polyphenol_OxRdtase_sf"/>
</dbReference>
<comment type="catalytic activity">
    <reaction evidence="7">
        <text>adenosine + H2O + H(+) = inosine + NH4(+)</text>
        <dbReference type="Rhea" id="RHEA:24408"/>
        <dbReference type="ChEBI" id="CHEBI:15377"/>
        <dbReference type="ChEBI" id="CHEBI:15378"/>
        <dbReference type="ChEBI" id="CHEBI:16335"/>
        <dbReference type="ChEBI" id="CHEBI:17596"/>
        <dbReference type="ChEBI" id="CHEBI:28938"/>
        <dbReference type="EC" id="3.5.4.4"/>
    </reaction>
    <physiologicalReaction direction="left-to-right" evidence="7">
        <dbReference type="Rhea" id="RHEA:24409"/>
    </physiologicalReaction>
</comment>
<comment type="caution">
    <text evidence="10">The sequence shown here is derived from an EMBL/GenBank/DDBJ whole genome shotgun (WGS) entry which is preliminary data.</text>
</comment>
<dbReference type="GO" id="GO:0016787">
    <property type="term" value="F:hydrolase activity"/>
    <property type="evidence" value="ECO:0007669"/>
    <property type="project" value="UniProtKB-KW"/>
</dbReference>
<evidence type="ECO:0000313" key="10">
    <source>
        <dbReference type="EMBL" id="NDY55942.1"/>
    </source>
</evidence>
<dbReference type="GO" id="GO:0005507">
    <property type="term" value="F:copper ion binding"/>
    <property type="evidence" value="ECO:0007669"/>
    <property type="project" value="TreeGrafter"/>
</dbReference>
<reference evidence="10 11" key="1">
    <citation type="submission" date="2020-02" db="EMBL/GenBank/DDBJ databases">
        <title>Comparative genomics of sulfur disproportionating microorganisms.</title>
        <authorList>
            <person name="Ward L.M."/>
            <person name="Bertran E."/>
            <person name="Johnston D.T."/>
        </authorList>
    </citation>
    <scope>NUCLEOTIDE SEQUENCE [LARGE SCALE GENOMIC DNA]</scope>
    <source>
        <strain evidence="10 11">DSM 3696</strain>
    </source>
</reference>
<sequence length="256" mass="27626">MDQPVAAIAFRFPSVPGVRVAFGMRTAIPANAPATACGDPFAGGNISYRVGDDPDRVTKTRQAFRDLLDFSSWHALKQVHGADMVFDPQADTLRQPSPREADGQATSLPGAALIVKTADCQPILVAHASGRYVAALHVGWRGNVMDFPGSGVAAFCARYGLSPADCLAVRGPSLGPAAAQFVNFEAEFGPRFAAYYDAASRTVDLWRLTRDQLAAAGLKPENIFGVEICTFTSPHFFSYRRARTSGRQASFIWIER</sequence>
<evidence type="ECO:0000256" key="4">
    <source>
        <dbReference type="ARBA" id="ARBA00022723"/>
    </source>
</evidence>
<evidence type="ECO:0000256" key="7">
    <source>
        <dbReference type="ARBA" id="ARBA00047989"/>
    </source>
</evidence>
<dbReference type="RefSeq" id="WP_163300993.1">
    <property type="nucleotide sequence ID" value="NZ_JAAGRQ010000011.1"/>
</dbReference>
<comment type="similarity">
    <text evidence="2">Belongs to the purine nucleoside phosphorylase YfiH/LACC1 family.</text>
</comment>
<evidence type="ECO:0000256" key="5">
    <source>
        <dbReference type="ARBA" id="ARBA00022801"/>
    </source>
</evidence>
<evidence type="ECO:0000256" key="3">
    <source>
        <dbReference type="ARBA" id="ARBA00022679"/>
    </source>
</evidence>
<dbReference type="PANTHER" id="PTHR30616:SF2">
    <property type="entry name" value="PURINE NUCLEOSIDE PHOSPHORYLASE LACC1"/>
    <property type="match status" value="1"/>
</dbReference>
<keyword evidence="5" id="KW-0378">Hydrolase</keyword>
<gene>
    <name evidence="10" type="ORF">G3N56_04185</name>
</gene>
<keyword evidence="3" id="KW-0808">Transferase</keyword>
<evidence type="ECO:0000256" key="2">
    <source>
        <dbReference type="ARBA" id="ARBA00007353"/>
    </source>
</evidence>
<dbReference type="EMBL" id="JAAGRQ010000011">
    <property type="protein sequence ID" value="NDY55942.1"/>
    <property type="molecule type" value="Genomic_DNA"/>
</dbReference>
<evidence type="ECO:0000313" key="11">
    <source>
        <dbReference type="Proteomes" id="UP000469724"/>
    </source>
</evidence>
<evidence type="ECO:0000256" key="6">
    <source>
        <dbReference type="ARBA" id="ARBA00022833"/>
    </source>
</evidence>
<keyword evidence="6" id="KW-0862">Zinc</keyword>
<dbReference type="Gene3D" id="3.60.140.10">
    <property type="entry name" value="CNF1/YfiH-like putative cysteine hydrolases"/>
    <property type="match status" value="1"/>
</dbReference>
<evidence type="ECO:0000256" key="9">
    <source>
        <dbReference type="ARBA" id="ARBA00049893"/>
    </source>
</evidence>
<comment type="catalytic activity">
    <reaction evidence="8">
        <text>adenosine + phosphate = alpha-D-ribose 1-phosphate + adenine</text>
        <dbReference type="Rhea" id="RHEA:27642"/>
        <dbReference type="ChEBI" id="CHEBI:16335"/>
        <dbReference type="ChEBI" id="CHEBI:16708"/>
        <dbReference type="ChEBI" id="CHEBI:43474"/>
        <dbReference type="ChEBI" id="CHEBI:57720"/>
        <dbReference type="EC" id="2.4.2.1"/>
    </reaction>
    <physiologicalReaction direction="left-to-right" evidence="8">
        <dbReference type="Rhea" id="RHEA:27643"/>
    </physiologicalReaction>
</comment>
<dbReference type="CDD" id="cd16833">
    <property type="entry name" value="YfiH"/>
    <property type="match status" value="1"/>
</dbReference>
<name>A0A7K3NIC7_9BACT</name>
<comment type="catalytic activity">
    <reaction evidence="1">
        <text>inosine + phosphate = alpha-D-ribose 1-phosphate + hypoxanthine</text>
        <dbReference type="Rhea" id="RHEA:27646"/>
        <dbReference type="ChEBI" id="CHEBI:17368"/>
        <dbReference type="ChEBI" id="CHEBI:17596"/>
        <dbReference type="ChEBI" id="CHEBI:43474"/>
        <dbReference type="ChEBI" id="CHEBI:57720"/>
        <dbReference type="EC" id="2.4.2.1"/>
    </reaction>
    <physiologicalReaction direction="left-to-right" evidence="1">
        <dbReference type="Rhea" id="RHEA:27647"/>
    </physiologicalReaction>
</comment>
<dbReference type="GO" id="GO:0017061">
    <property type="term" value="F:S-methyl-5-thioadenosine phosphorylase activity"/>
    <property type="evidence" value="ECO:0007669"/>
    <property type="project" value="UniProtKB-EC"/>
</dbReference>
<dbReference type="PANTHER" id="PTHR30616">
    <property type="entry name" value="UNCHARACTERIZED PROTEIN YFIH"/>
    <property type="match status" value="1"/>
</dbReference>
<dbReference type="SUPFAM" id="SSF64438">
    <property type="entry name" value="CNF1/YfiH-like putative cysteine hydrolases"/>
    <property type="match status" value="1"/>
</dbReference>
<proteinExistence type="inferred from homology"/>
<keyword evidence="11" id="KW-1185">Reference proteome</keyword>
<dbReference type="InterPro" id="IPR011324">
    <property type="entry name" value="Cytotoxic_necrot_fac-like_cat"/>
</dbReference>
<dbReference type="Pfam" id="PF02578">
    <property type="entry name" value="Cu-oxidase_4"/>
    <property type="match status" value="1"/>
</dbReference>
<dbReference type="AlphaFoldDB" id="A0A7K3NIC7"/>
<accession>A0A7K3NIC7</accession>
<evidence type="ECO:0000256" key="8">
    <source>
        <dbReference type="ARBA" id="ARBA00048968"/>
    </source>
</evidence>
<organism evidence="10 11">
    <name type="scientific">Desulfolutivibrio sulfodismutans</name>
    <dbReference type="NCBI Taxonomy" id="63561"/>
    <lineage>
        <taxon>Bacteria</taxon>
        <taxon>Pseudomonadati</taxon>
        <taxon>Thermodesulfobacteriota</taxon>
        <taxon>Desulfovibrionia</taxon>
        <taxon>Desulfovibrionales</taxon>
        <taxon>Desulfovibrionaceae</taxon>
        <taxon>Desulfolutivibrio</taxon>
    </lineage>
</organism>
<dbReference type="InterPro" id="IPR003730">
    <property type="entry name" value="Cu_polyphenol_OxRdtase"/>
</dbReference>
<dbReference type="Proteomes" id="UP000469724">
    <property type="component" value="Unassembled WGS sequence"/>
</dbReference>
<keyword evidence="4" id="KW-0479">Metal-binding</keyword>
<protein>
    <submittedName>
        <fullName evidence="10">Laccase domain-containing protein</fullName>
    </submittedName>
</protein>
<evidence type="ECO:0000256" key="1">
    <source>
        <dbReference type="ARBA" id="ARBA00000553"/>
    </source>
</evidence>